<evidence type="ECO:0000313" key="3">
    <source>
        <dbReference type="EMBL" id="MBW74951.1"/>
    </source>
</evidence>
<dbReference type="EMBL" id="GGFL01010773">
    <property type="protein sequence ID" value="MBW74951.1"/>
    <property type="molecule type" value="Transcribed_RNA"/>
</dbReference>
<sequence length="90" mass="9985">MVGRLCGARRSVLLFLLLFTASLGGRRGKHRRSWCTTVVVCLLPFFLSFGMRLSTGGRERGTPVVVFSACDAHCLADKIILSRSRRWVGT</sequence>
<proteinExistence type="predicted"/>
<keyword evidence="2" id="KW-0732">Signal</keyword>
<evidence type="ECO:0000256" key="2">
    <source>
        <dbReference type="SAM" id="SignalP"/>
    </source>
</evidence>
<keyword evidence="1" id="KW-1133">Transmembrane helix</keyword>
<accession>A0A2M4DBV4</accession>
<evidence type="ECO:0008006" key="4">
    <source>
        <dbReference type="Google" id="ProtNLM"/>
    </source>
</evidence>
<evidence type="ECO:0000256" key="1">
    <source>
        <dbReference type="SAM" id="Phobius"/>
    </source>
</evidence>
<organism evidence="3">
    <name type="scientific">Anopheles darlingi</name>
    <name type="common">Mosquito</name>
    <dbReference type="NCBI Taxonomy" id="43151"/>
    <lineage>
        <taxon>Eukaryota</taxon>
        <taxon>Metazoa</taxon>
        <taxon>Ecdysozoa</taxon>
        <taxon>Arthropoda</taxon>
        <taxon>Hexapoda</taxon>
        <taxon>Insecta</taxon>
        <taxon>Pterygota</taxon>
        <taxon>Neoptera</taxon>
        <taxon>Endopterygota</taxon>
        <taxon>Diptera</taxon>
        <taxon>Nematocera</taxon>
        <taxon>Culicoidea</taxon>
        <taxon>Culicidae</taxon>
        <taxon>Anophelinae</taxon>
        <taxon>Anopheles</taxon>
    </lineage>
</organism>
<keyword evidence="1" id="KW-0472">Membrane</keyword>
<keyword evidence="1" id="KW-0812">Transmembrane</keyword>
<reference evidence="3" key="1">
    <citation type="submission" date="2018-01" db="EMBL/GenBank/DDBJ databases">
        <title>An insight into the sialome of Amazonian anophelines.</title>
        <authorList>
            <person name="Ribeiro J.M."/>
            <person name="Scarpassa V."/>
            <person name="Calvo E."/>
        </authorList>
    </citation>
    <scope>NUCLEOTIDE SEQUENCE</scope>
</reference>
<protein>
    <recommendedName>
        <fullName evidence="4">Secreted protein</fullName>
    </recommendedName>
</protein>
<name>A0A2M4DBV4_ANODA</name>
<feature type="signal peptide" evidence="2">
    <location>
        <begin position="1"/>
        <end position="24"/>
    </location>
</feature>
<feature type="chain" id="PRO_5014772925" description="Secreted protein" evidence="2">
    <location>
        <begin position="25"/>
        <end position="90"/>
    </location>
</feature>
<feature type="transmembrane region" description="Helical" evidence="1">
    <location>
        <begin position="34"/>
        <end position="51"/>
    </location>
</feature>
<dbReference type="AlphaFoldDB" id="A0A2M4DBV4"/>